<reference evidence="1" key="1">
    <citation type="journal article" date="2014" name="Front. Microbiol.">
        <title>High frequency of phylogenetically diverse reductive dehalogenase-homologous genes in deep subseafloor sedimentary metagenomes.</title>
        <authorList>
            <person name="Kawai M."/>
            <person name="Futagami T."/>
            <person name="Toyoda A."/>
            <person name="Takaki Y."/>
            <person name="Nishi S."/>
            <person name="Hori S."/>
            <person name="Arai W."/>
            <person name="Tsubouchi T."/>
            <person name="Morono Y."/>
            <person name="Uchiyama I."/>
            <person name="Ito T."/>
            <person name="Fujiyama A."/>
            <person name="Inagaki F."/>
            <person name="Takami H."/>
        </authorList>
    </citation>
    <scope>NUCLEOTIDE SEQUENCE</scope>
    <source>
        <strain evidence="1">Expedition CK06-06</strain>
    </source>
</reference>
<dbReference type="EMBL" id="BART01020556">
    <property type="protein sequence ID" value="GAH04658.1"/>
    <property type="molecule type" value="Genomic_DNA"/>
</dbReference>
<proteinExistence type="predicted"/>
<sequence length="43" mass="5079">MGKEYEPELGQAFFGNPMGQYECPEFVEALIGFILDEMERIYW</sequence>
<accession>X1E7M9</accession>
<evidence type="ECO:0000313" key="1">
    <source>
        <dbReference type="EMBL" id="GAH04658.1"/>
    </source>
</evidence>
<comment type="caution">
    <text evidence="1">The sequence shown here is derived from an EMBL/GenBank/DDBJ whole genome shotgun (WGS) entry which is preliminary data.</text>
</comment>
<name>X1E7M9_9ZZZZ</name>
<gene>
    <name evidence="1" type="ORF">S01H4_38159</name>
</gene>
<dbReference type="AlphaFoldDB" id="X1E7M9"/>
<organism evidence="1">
    <name type="scientific">marine sediment metagenome</name>
    <dbReference type="NCBI Taxonomy" id="412755"/>
    <lineage>
        <taxon>unclassified sequences</taxon>
        <taxon>metagenomes</taxon>
        <taxon>ecological metagenomes</taxon>
    </lineage>
</organism>
<feature type="non-terminal residue" evidence="1">
    <location>
        <position position="43"/>
    </location>
</feature>
<protein>
    <submittedName>
        <fullName evidence="1">Uncharacterized protein</fullName>
    </submittedName>
</protein>